<keyword evidence="1 5" id="KW-0489">Methyltransferase</keyword>
<gene>
    <name evidence="5" type="ORF">JQS43_05495</name>
</gene>
<keyword evidence="2" id="KW-0808">Transferase</keyword>
<evidence type="ECO:0000256" key="1">
    <source>
        <dbReference type="ARBA" id="ARBA00022603"/>
    </source>
</evidence>
<dbReference type="EMBL" id="CP070499">
    <property type="protein sequence ID" value="QSB15792.1"/>
    <property type="molecule type" value="Genomic_DNA"/>
</dbReference>
<proteinExistence type="predicted"/>
<evidence type="ECO:0000256" key="3">
    <source>
        <dbReference type="ARBA" id="ARBA00022691"/>
    </source>
</evidence>
<evidence type="ECO:0000256" key="2">
    <source>
        <dbReference type="ARBA" id="ARBA00022679"/>
    </source>
</evidence>
<dbReference type="RefSeq" id="WP_239677980.1">
    <property type="nucleotide sequence ID" value="NZ_CP070499.1"/>
</dbReference>
<dbReference type="InterPro" id="IPR041698">
    <property type="entry name" value="Methyltransf_25"/>
</dbReference>
<dbReference type="AlphaFoldDB" id="A0A895YIB4"/>
<sequence length="174" mass="18832">MAASPIPERVSWAMSRLVVGPSDRLLEIGCGRGTLVSQVCDRLVDGQIVAVDRSATMIRQARERNADHVAAGRAVFHTTSLDRLDPAAGSYDTVVALNVNLFWVRPAGYDLALITRLLRPGGTLHLIYELPVVDRAEAVAKRLEAALTAEGYEVRLAHDRTRRGNALLAVVAAP</sequence>
<dbReference type="Gene3D" id="3.40.50.150">
    <property type="entry name" value="Vaccinia Virus protein VP39"/>
    <property type="match status" value="1"/>
</dbReference>
<protein>
    <submittedName>
        <fullName evidence="5">Class I SAM-dependent methyltransferase</fullName>
    </submittedName>
</protein>
<dbReference type="GO" id="GO:0008168">
    <property type="term" value="F:methyltransferase activity"/>
    <property type="evidence" value="ECO:0007669"/>
    <property type="project" value="UniProtKB-KW"/>
</dbReference>
<keyword evidence="3" id="KW-0949">S-adenosyl-L-methionine</keyword>
<dbReference type="GO" id="GO:0032259">
    <property type="term" value="P:methylation"/>
    <property type="evidence" value="ECO:0007669"/>
    <property type="project" value="UniProtKB-KW"/>
</dbReference>
<dbReference type="CDD" id="cd02440">
    <property type="entry name" value="AdoMet_MTases"/>
    <property type="match status" value="1"/>
</dbReference>
<dbReference type="Proteomes" id="UP000662857">
    <property type="component" value="Chromosome"/>
</dbReference>
<feature type="domain" description="Methyltransferase" evidence="4">
    <location>
        <begin position="26"/>
        <end position="122"/>
    </location>
</feature>
<dbReference type="KEGG" id="nhy:JQS43_05495"/>
<dbReference type="SUPFAM" id="SSF53335">
    <property type="entry name" value="S-adenosyl-L-methionine-dependent methyltransferases"/>
    <property type="match status" value="1"/>
</dbReference>
<reference evidence="5" key="1">
    <citation type="submission" date="2021-02" db="EMBL/GenBank/DDBJ databases">
        <title>Natrosporangium hydrolyticum gen. nov., sp. nov, a haloalkaliphilic actinobacterium from a soda solonchak soil.</title>
        <authorList>
            <person name="Sorokin D.Y."/>
            <person name="Khijniak T.V."/>
            <person name="Zakharycheva A.P."/>
            <person name="Boueva O.V."/>
            <person name="Ariskina E.V."/>
            <person name="Hahnke R.L."/>
            <person name="Bunk B."/>
            <person name="Sproer C."/>
            <person name="Schumann P."/>
            <person name="Evtushenko L.I."/>
            <person name="Kublanov I.V."/>
        </authorList>
    </citation>
    <scope>NUCLEOTIDE SEQUENCE</scope>
    <source>
        <strain evidence="5">DSM 106523</strain>
    </source>
</reference>
<dbReference type="Pfam" id="PF13649">
    <property type="entry name" value="Methyltransf_25"/>
    <property type="match status" value="1"/>
</dbReference>
<dbReference type="PANTHER" id="PTHR43464">
    <property type="entry name" value="METHYLTRANSFERASE"/>
    <property type="match status" value="1"/>
</dbReference>
<evidence type="ECO:0000313" key="5">
    <source>
        <dbReference type="EMBL" id="QSB15792.1"/>
    </source>
</evidence>
<name>A0A895YIB4_9ACTN</name>
<accession>A0A895YIB4</accession>
<dbReference type="PANTHER" id="PTHR43464:SF19">
    <property type="entry name" value="UBIQUINONE BIOSYNTHESIS O-METHYLTRANSFERASE, MITOCHONDRIAL"/>
    <property type="match status" value="1"/>
</dbReference>
<evidence type="ECO:0000313" key="6">
    <source>
        <dbReference type="Proteomes" id="UP000662857"/>
    </source>
</evidence>
<evidence type="ECO:0000259" key="4">
    <source>
        <dbReference type="Pfam" id="PF13649"/>
    </source>
</evidence>
<organism evidence="5 6">
    <name type="scientific">Natronosporangium hydrolyticum</name>
    <dbReference type="NCBI Taxonomy" id="2811111"/>
    <lineage>
        <taxon>Bacteria</taxon>
        <taxon>Bacillati</taxon>
        <taxon>Actinomycetota</taxon>
        <taxon>Actinomycetes</taxon>
        <taxon>Micromonosporales</taxon>
        <taxon>Micromonosporaceae</taxon>
        <taxon>Natronosporangium</taxon>
    </lineage>
</organism>
<keyword evidence="6" id="KW-1185">Reference proteome</keyword>
<dbReference type="InterPro" id="IPR029063">
    <property type="entry name" value="SAM-dependent_MTases_sf"/>
</dbReference>